<evidence type="ECO:0000313" key="2">
    <source>
        <dbReference type="Proteomes" id="UP000244201"/>
    </source>
</evidence>
<sequence length="79" mass="8247">MPGSTTLGGGHGADSIEHTDAVRLASVLGELSGLLAVDGPNRLTDAQVSALCGGEVHHRQEFAGWIERVARELSRRVSA</sequence>
<keyword evidence="2" id="KW-1185">Reference proteome</keyword>
<reference evidence="1 2" key="1">
    <citation type="submission" date="2018-01" db="EMBL/GenBank/DDBJ databases">
        <title>Complete genome sequence of Streptomyces lunaelactis MM109T, a Ferroverdin A producer isolated from cave moonmilk deposits.</title>
        <authorList>
            <person name="Naome A."/>
            <person name="Martinet L."/>
            <person name="Maciejewska M."/>
            <person name="Anderssen S."/>
            <person name="Adam D."/>
            <person name="Tenconi E."/>
            <person name="Deflandre B."/>
            <person name="Arguelles-Arias A."/>
            <person name="Calusinska M."/>
            <person name="Copieters W."/>
            <person name="Karim L."/>
            <person name="Hanikenne M."/>
            <person name="Baurain D."/>
            <person name="van Wezel G."/>
            <person name="Smargiasso N."/>
            <person name="de Pauw E."/>
            <person name="Delfosse P."/>
            <person name="Rigali S."/>
        </authorList>
    </citation>
    <scope>NUCLEOTIDE SEQUENCE [LARGE SCALE GENOMIC DNA]</scope>
    <source>
        <strain evidence="1 2">MM109</strain>
    </source>
</reference>
<dbReference type="OrthoDB" id="3872514at2"/>
<dbReference type="Proteomes" id="UP000244201">
    <property type="component" value="Chromosome"/>
</dbReference>
<dbReference type="KEGG" id="slk:SLUN_27945"/>
<dbReference type="RefSeq" id="WP_108152765.1">
    <property type="nucleotide sequence ID" value="NZ_CP026304.1"/>
</dbReference>
<evidence type="ECO:0000313" key="1">
    <source>
        <dbReference type="EMBL" id="AVZ75469.1"/>
    </source>
</evidence>
<dbReference type="GeneID" id="55659089"/>
<protein>
    <submittedName>
        <fullName evidence="1">Uncharacterized protein</fullName>
    </submittedName>
</protein>
<name>A0A2R4T8K8_9ACTN</name>
<dbReference type="AlphaFoldDB" id="A0A2R4T8K8"/>
<gene>
    <name evidence="1" type="ORF">SLUN_27945</name>
</gene>
<dbReference type="EMBL" id="CP026304">
    <property type="protein sequence ID" value="AVZ75469.1"/>
    <property type="molecule type" value="Genomic_DNA"/>
</dbReference>
<organism evidence="1 2">
    <name type="scientific">Streptomyces lunaelactis</name>
    <dbReference type="NCBI Taxonomy" id="1535768"/>
    <lineage>
        <taxon>Bacteria</taxon>
        <taxon>Bacillati</taxon>
        <taxon>Actinomycetota</taxon>
        <taxon>Actinomycetes</taxon>
        <taxon>Kitasatosporales</taxon>
        <taxon>Streptomycetaceae</taxon>
        <taxon>Streptomyces</taxon>
    </lineage>
</organism>
<proteinExistence type="predicted"/>
<accession>A0A2R4T8K8</accession>